<organism evidence="2 3">
    <name type="scientific">Paspalum notatum var. saurae</name>
    <dbReference type="NCBI Taxonomy" id="547442"/>
    <lineage>
        <taxon>Eukaryota</taxon>
        <taxon>Viridiplantae</taxon>
        <taxon>Streptophyta</taxon>
        <taxon>Embryophyta</taxon>
        <taxon>Tracheophyta</taxon>
        <taxon>Spermatophyta</taxon>
        <taxon>Magnoliopsida</taxon>
        <taxon>Liliopsida</taxon>
        <taxon>Poales</taxon>
        <taxon>Poaceae</taxon>
        <taxon>PACMAD clade</taxon>
        <taxon>Panicoideae</taxon>
        <taxon>Andropogonodae</taxon>
        <taxon>Paspaleae</taxon>
        <taxon>Paspalinae</taxon>
        <taxon>Paspalum</taxon>
    </lineage>
</organism>
<accession>A0AAQ3X9M4</accession>
<dbReference type="Proteomes" id="UP001341281">
    <property type="component" value="Chromosome 08"/>
</dbReference>
<feature type="compositionally biased region" description="Gly residues" evidence="1">
    <location>
        <begin position="144"/>
        <end position="156"/>
    </location>
</feature>
<dbReference type="AlphaFoldDB" id="A0AAQ3X9M4"/>
<dbReference type="EMBL" id="CP144752">
    <property type="protein sequence ID" value="WVZ90883.1"/>
    <property type="molecule type" value="Genomic_DNA"/>
</dbReference>
<feature type="compositionally biased region" description="Basic and acidic residues" evidence="1">
    <location>
        <begin position="113"/>
        <end position="129"/>
    </location>
</feature>
<evidence type="ECO:0000313" key="2">
    <source>
        <dbReference type="EMBL" id="WVZ90883.1"/>
    </source>
</evidence>
<feature type="region of interest" description="Disordered" evidence="1">
    <location>
        <begin position="1"/>
        <end position="183"/>
    </location>
</feature>
<name>A0AAQ3X9M4_PASNO</name>
<keyword evidence="3" id="KW-1185">Reference proteome</keyword>
<proteinExistence type="predicted"/>
<feature type="compositionally biased region" description="Basic and acidic residues" evidence="1">
    <location>
        <begin position="27"/>
        <end position="41"/>
    </location>
</feature>
<feature type="compositionally biased region" description="Basic residues" evidence="1">
    <location>
        <begin position="160"/>
        <end position="181"/>
    </location>
</feature>
<gene>
    <name evidence="2" type="ORF">U9M48_037139</name>
</gene>
<evidence type="ECO:0000313" key="3">
    <source>
        <dbReference type="Proteomes" id="UP001341281"/>
    </source>
</evidence>
<reference evidence="2 3" key="1">
    <citation type="submission" date="2024-02" db="EMBL/GenBank/DDBJ databases">
        <title>High-quality chromosome-scale genome assembly of Pensacola bahiagrass (Paspalum notatum Flugge var. saurae).</title>
        <authorList>
            <person name="Vega J.M."/>
            <person name="Podio M."/>
            <person name="Orjuela J."/>
            <person name="Siena L.A."/>
            <person name="Pessino S.C."/>
            <person name="Combes M.C."/>
            <person name="Mariac C."/>
            <person name="Albertini E."/>
            <person name="Pupilli F."/>
            <person name="Ortiz J.P.A."/>
            <person name="Leblanc O."/>
        </authorList>
    </citation>
    <scope>NUCLEOTIDE SEQUENCE [LARGE SCALE GENOMIC DNA]</scope>
    <source>
        <strain evidence="2">R1</strain>
        <tissue evidence="2">Leaf</tissue>
    </source>
</reference>
<sequence>MVTWRRPPTPCQTPFMPGSATTTVDEAGSHGGEEGMGDRSEGGGVRWRRPDLRTRAAAAGKGRTTGRRARRRGDPRVTRRPPAARRGEGPGSEADEDDVGRRAWRRLHLTGSARDEDAGRGDGEDDRRRQGGNRGEGTTLWGEEGAGVGVGPGYSGSGVRWRRRRRPDWRRRTPVSPSRRRGLWDCSSVRETGERKWAGVVGVGE</sequence>
<protein>
    <submittedName>
        <fullName evidence="2">Uncharacterized protein</fullName>
    </submittedName>
</protein>
<evidence type="ECO:0000256" key="1">
    <source>
        <dbReference type="SAM" id="MobiDB-lite"/>
    </source>
</evidence>